<name>A0A538SZI2_UNCEI</name>
<dbReference type="Proteomes" id="UP000320913">
    <property type="component" value="Unassembled WGS sequence"/>
</dbReference>
<dbReference type="Pfam" id="PF13860">
    <property type="entry name" value="FlgD_ig"/>
    <property type="match status" value="1"/>
</dbReference>
<dbReference type="InterPro" id="IPR013320">
    <property type="entry name" value="ConA-like_dom_sf"/>
</dbReference>
<dbReference type="GO" id="GO:0008237">
    <property type="term" value="F:metallopeptidase activity"/>
    <property type="evidence" value="ECO:0007669"/>
    <property type="project" value="UniProtKB-KW"/>
</dbReference>
<organism evidence="4 5">
    <name type="scientific">Eiseniibacteriota bacterium</name>
    <dbReference type="NCBI Taxonomy" id="2212470"/>
    <lineage>
        <taxon>Bacteria</taxon>
        <taxon>Candidatus Eiseniibacteriota</taxon>
    </lineage>
</organism>
<reference evidence="4 5" key="1">
    <citation type="journal article" date="2019" name="Nat. Microbiol.">
        <title>Mediterranean grassland soil C-N compound turnover is dependent on rainfall and depth, and is mediated by genomically divergent microorganisms.</title>
        <authorList>
            <person name="Diamond S."/>
            <person name="Andeer P.F."/>
            <person name="Li Z."/>
            <person name="Crits-Christoph A."/>
            <person name="Burstein D."/>
            <person name="Anantharaman K."/>
            <person name="Lane K.R."/>
            <person name="Thomas B.C."/>
            <person name="Pan C."/>
            <person name="Northen T.R."/>
            <person name="Banfield J.F."/>
        </authorList>
    </citation>
    <scope>NUCLEOTIDE SEQUENCE [LARGE SCALE GENOMIC DNA]</scope>
    <source>
        <strain evidence="4">WS_5</strain>
    </source>
</reference>
<dbReference type="SUPFAM" id="SSF49899">
    <property type="entry name" value="Concanavalin A-like lectins/glucanases"/>
    <property type="match status" value="1"/>
</dbReference>
<dbReference type="PANTHER" id="PTHR41775">
    <property type="entry name" value="SECRETED PROTEIN-RELATED"/>
    <property type="match status" value="1"/>
</dbReference>
<feature type="domain" description="FlgD/Vpr Ig-like" evidence="3">
    <location>
        <begin position="940"/>
        <end position="991"/>
    </location>
</feature>
<keyword evidence="4" id="KW-0645">Protease</keyword>
<feature type="domain" description="Peptidase M6-like" evidence="2">
    <location>
        <begin position="60"/>
        <end position="333"/>
    </location>
</feature>
<evidence type="ECO:0000313" key="4">
    <source>
        <dbReference type="EMBL" id="TMQ56785.1"/>
    </source>
</evidence>
<proteinExistence type="predicted"/>
<evidence type="ECO:0000313" key="5">
    <source>
        <dbReference type="Proteomes" id="UP000320913"/>
    </source>
</evidence>
<dbReference type="Pfam" id="PF05547">
    <property type="entry name" value="Peptidase_M6"/>
    <property type="match status" value="1"/>
</dbReference>
<dbReference type="SUPFAM" id="SSF55486">
    <property type="entry name" value="Metalloproteases ('zincins'), catalytic domain"/>
    <property type="match status" value="1"/>
</dbReference>
<keyword evidence="1" id="KW-0732">Signal</keyword>
<dbReference type="Gene3D" id="2.60.120.260">
    <property type="entry name" value="Galactose-binding domain-like"/>
    <property type="match status" value="1"/>
</dbReference>
<dbReference type="NCBIfam" id="TIGR03296">
    <property type="entry name" value="M6dom_TIGR03296"/>
    <property type="match status" value="1"/>
</dbReference>
<dbReference type="EMBL" id="VBOV01000190">
    <property type="protein sequence ID" value="TMQ56785.1"/>
    <property type="molecule type" value="Genomic_DNA"/>
</dbReference>
<sequence>MRLCSGIVVACISLCLAPKAYAVAPLFTETPLRNTQQARALLERLAQKPAGLDQPERVRLTSARHYKAIVILLQFPPDPAIPNDPGWMADTLAHPPEAYDSLLFSVGTRRLGSLRDYYREISRGLFDIDGVVTRWYTAPHPYSYYTANASGLGGSPNNARQMALDAVTMADADYDFRNFDNDGPDLIPDSGDDDGVVDGVFIVHAGPGAEETASKSDIYSHKWTIVGQGYSSNDIGAGGPIVVSAYSTEPEKWAGLAPHTSPNLIMSVGTFCHEFGHVLGLPDLYDVSDIPTASEGVGEWDLMAAGNFTHAPGETLGTSPAHMSAWSKWKLGWIDPVNVTTDQTGVSIAPVESGGTVYRLWTNGASGNEYFLIENRQPIGFDTGLVRTPVEEEGVRAHGLLIYHIDDSVSDNNNAAHKLVDVEEAGGAESVSGPAGVQNLDLNRRTITSQKTCAGSVIVSGNRGDKYDPWPGALLAGNFSSASCPPSLSYCGAFTQVAIQNIAENAGTITADFRIRAASVRRLAPRVEDAPLAGTPNDGDGYAEPGEKVKVRIPLLNTNGAPSPPLYAKLQTLDSFTTLMGGDSIYYGPIAPAQPDSGNALDLTVNLSPDPIGAWCRYSLFTASGRVEVDTLQILLGARTGLCDNFESTSQRWYSTANACGNVNEWHRDNASNHTASGTYSWKLGPAGTGVGSYAASEDARLVSQPVRLTGLGDTLYFYQRYGTSAGEGLSVEISTDGGASWTLLHPVPDYPLGDRWSWPPQPSYAQAKVPLTGYSGVVQLGFRFRSLLNGGGQGWWIDDVLVSGDAVCATTGAEVIPLAARYDAARARVVVEWDLGGAGVSSVGIDRALDLASRVRVATPTGYFGPGSWEDLDVAAGRSQSYWVLVSHDGAPDTEYGPVEVTIPASAQAPRVLGLGPVRPNPFNPEATIPVSLDRDGRFTLRVYRVDGALVRTLHDGPGTAGVYAFPWNGRDAGGREAAAGVYLIELKSTGRTRLEKAVLIR</sequence>
<feature type="signal peptide" evidence="1">
    <location>
        <begin position="1"/>
        <end position="22"/>
    </location>
</feature>
<keyword evidence="4" id="KW-0482">Metalloprotease</keyword>
<evidence type="ECO:0000256" key="1">
    <source>
        <dbReference type="SAM" id="SignalP"/>
    </source>
</evidence>
<dbReference type="PANTHER" id="PTHR41775:SF1">
    <property type="entry name" value="PEPTIDASE M6-LIKE DOMAIN-CONTAINING PROTEIN"/>
    <property type="match status" value="1"/>
</dbReference>
<evidence type="ECO:0000259" key="2">
    <source>
        <dbReference type="Pfam" id="PF05547"/>
    </source>
</evidence>
<dbReference type="InterPro" id="IPR008757">
    <property type="entry name" value="Peptidase_M6-like_domain"/>
</dbReference>
<gene>
    <name evidence="4" type="ORF">E6K75_07870</name>
</gene>
<keyword evidence="4" id="KW-0378">Hydrolase</keyword>
<dbReference type="GO" id="GO:0006508">
    <property type="term" value="P:proteolysis"/>
    <property type="evidence" value="ECO:0007669"/>
    <property type="project" value="UniProtKB-KW"/>
</dbReference>
<evidence type="ECO:0000259" key="3">
    <source>
        <dbReference type="Pfam" id="PF13860"/>
    </source>
</evidence>
<dbReference type="Gene3D" id="2.60.40.4070">
    <property type="match status" value="1"/>
</dbReference>
<accession>A0A538SZI2</accession>
<feature type="chain" id="PRO_5022094356" evidence="1">
    <location>
        <begin position="23"/>
        <end position="1003"/>
    </location>
</feature>
<dbReference type="AlphaFoldDB" id="A0A538SZI2"/>
<comment type="caution">
    <text evidence="4">The sequence shown here is derived from an EMBL/GenBank/DDBJ whole genome shotgun (WGS) entry which is preliminary data.</text>
</comment>
<protein>
    <submittedName>
        <fullName evidence="4">M6 family metalloprotease domain-containing protein</fullName>
    </submittedName>
</protein>
<dbReference type="InterPro" id="IPR025965">
    <property type="entry name" value="FlgD/Vpr_Ig-like"/>
</dbReference>